<feature type="transmembrane region" description="Helical" evidence="6">
    <location>
        <begin position="400"/>
        <end position="419"/>
    </location>
</feature>
<feature type="transmembrane region" description="Helical" evidence="6">
    <location>
        <begin position="196"/>
        <end position="215"/>
    </location>
</feature>
<dbReference type="Gene3D" id="1.20.1720.10">
    <property type="entry name" value="Multidrug resistance protein D"/>
    <property type="match status" value="1"/>
</dbReference>
<accession>A0ABV2TDS6</accession>
<evidence type="ECO:0000256" key="4">
    <source>
        <dbReference type="ARBA" id="ARBA00022989"/>
    </source>
</evidence>
<dbReference type="PANTHER" id="PTHR23502:SF132">
    <property type="entry name" value="POLYAMINE TRANSPORTER 2-RELATED"/>
    <property type="match status" value="1"/>
</dbReference>
<proteinExistence type="predicted"/>
<keyword evidence="4 6" id="KW-1133">Transmembrane helix</keyword>
<keyword evidence="2" id="KW-0813">Transport</keyword>
<evidence type="ECO:0000256" key="2">
    <source>
        <dbReference type="ARBA" id="ARBA00022448"/>
    </source>
</evidence>
<keyword evidence="9" id="KW-1185">Reference proteome</keyword>
<reference evidence="8 9" key="1">
    <citation type="submission" date="2024-06" db="EMBL/GenBank/DDBJ databases">
        <title>Chitinophaga defluvii sp. nov., isolated from municipal sewage.</title>
        <authorList>
            <person name="Zhang L."/>
        </authorList>
    </citation>
    <scope>NUCLEOTIDE SEQUENCE [LARGE SCALE GENOMIC DNA]</scope>
    <source>
        <strain evidence="8 9">H8</strain>
    </source>
</reference>
<dbReference type="PANTHER" id="PTHR23502">
    <property type="entry name" value="MAJOR FACILITATOR SUPERFAMILY"/>
    <property type="match status" value="1"/>
</dbReference>
<feature type="transmembrane region" description="Helical" evidence="6">
    <location>
        <begin position="164"/>
        <end position="184"/>
    </location>
</feature>
<feature type="transmembrane region" description="Helical" evidence="6">
    <location>
        <begin position="128"/>
        <end position="152"/>
    </location>
</feature>
<feature type="transmembrane region" description="Helical" evidence="6">
    <location>
        <begin position="78"/>
        <end position="98"/>
    </location>
</feature>
<feature type="transmembrane region" description="Helical" evidence="6">
    <location>
        <begin position="105"/>
        <end position="122"/>
    </location>
</feature>
<evidence type="ECO:0000256" key="1">
    <source>
        <dbReference type="ARBA" id="ARBA00004141"/>
    </source>
</evidence>
<dbReference type="RefSeq" id="WP_354663034.1">
    <property type="nucleotide sequence ID" value="NZ_JBEXAC010000002.1"/>
</dbReference>
<evidence type="ECO:0000259" key="7">
    <source>
        <dbReference type="PROSITE" id="PS50850"/>
    </source>
</evidence>
<feature type="domain" description="Major facilitator superfamily (MFS) profile" evidence="7">
    <location>
        <begin position="40"/>
        <end position="423"/>
    </location>
</feature>
<feature type="transmembrane region" description="Helical" evidence="6">
    <location>
        <begin position="37"/>
        <end position="58"/>
    </location>
</feature>
<organism evidence="8 9">
    <name type="scientific">Chitinophaga defluvii</name>
    <dbReference type="NCBI Taxonomy" id="3163343"/>
    <lineage>
        <taxon>Bacteria</taxon>
        <taxon>Pseudomonadati</taxon>
        <taxon>Bacteroidota</taxon>
        <taxon>Chitinophagia</taxon>
        <taxon>Chitinophagales</taxon>
        <taxon>Chitinophagaceae</taxon>
        <taxon>Chitinophaga</taxon>
    </lineage>
</organism>
<feature type="transmembrane region" description="Helical" evidence="6">
    <location>
        <begin position="276"/>
        <end position="296"/>
    </location>
</feature>
<comment type="subcellular location">
    <subcellularLocation>
        <location evidence="1">Membrane</location>
        <topology evidence="1">Multi-pass membrane protein</topology>
    </subcellularLocation>
</comment>
<evidence type="ECO:0000256" key="3">
    <source>
        <dbReference type="ARBA" id="ARBA00022692"/>
    </source>
</evidence>
<gene>
    <name evidence="8" type="ORF">ABR189_23995</name>
</gene>
<feature type="transmembrane region" description="Helical" evidence="6">
    <location>
        <begin position="365"/>
        <end position="388"/>
    </location>
</feature>
<comment type="caution">
    <text evidence="8">The sequence shown here is derived from an EMBL/GenBank/DDBJ whole genome shotgun (WGS) entry which is preliminary data.</text>
</comment>
<evidence type="ECO:0000256" key="6">
    <source>
        <dbReference type="SAM" id="Phobius"/>
    </source>
</evidence>
<evidence type="ECO:0000313" key="9">
    <source>
        <dbReference type="Proteomes" id="UP001549749"/>
    </source>
</evidence>
<dbReference type="InterPro" id="IPR036259">
    <property type="entry name" value="MFS_trans_sf"/>
</dbReference>
<dbReference type="EMBL" id="JBEXAC010000002">
    <property type="protein sequence ID" value="MET7000475.1"/>
    <property type="molecule type" value="Genomic_DNA"/>
</dbReference>
<evidence type="ECO:0000313" key="8">
    <source>
        <dbReference type="EMBL" id="MET7000475.1"/>
    </source>
</evidence>
<dbReference type="SUPFAM" id="SSF103473">
    <property type="entry name" value="MFS general substrate transporter"/>
    <property type="match status" value="1"/>
</dbReference>
<sequence>MTVNKSLIANFALHESSAIVKMTTGAIKLKRIKDGNVWIATLLAFAMIPMSGFATDIYLPSLPGMAGALGITNSQTQLTLSLFLISYGVSQLFVGGLLDSYGRYKISLVSILVFCISCVIIANTKSIYVIYAMRILHGITIAAMVVSKRAFFVDLYSGEQLKNYLSIFTIIWSTGPIVAPFIGGFLEVNFGWSSNFYFLGGFGAILLLLELIFSGETIKHTTAFHPAKILAIYVEMVRTGSFTLGIGMLGLAYSMVMVYNMSGPFIIEHYFNLSPVITGYCSLLLGFAWMVGGFLGKGTINKPFIRKMNINVSFQLVAALALLLTFSLFNQLWTVLVFAFMVHVGAGFTYNNYFTFCLQKFPQNAGIAGGLTGGLCYVIVSMLSYTLIYLLPAKDGVNLSFSYIALILVSALVMYRVFVLNGKEPHHTA</sequence>
<protein>
    <submittedName>
        <fullName evidence="8">MFS transporter</fullName>
    </submittedName>
</protein>
<name>A0ABV2TDS6_9BACT</name>
<dbReference type="Pfam" id="PF07690">
    <property type="entry name" value="MFS_1"/>
    <property type="match status" value="1"/>
</dbReference>
<evidence type="ECO:0000256" key="5">
    <source>
        <dbReference type="ARBA" id="ARBA00023136"/>
    </source>
</evidence>
<feature type="transmembrane region" description="Helical" evidence="6">
    <location>
        <begin position="236"/>
        <end position="256"/>
    </location>
</feature>
<keyword evidence="5 6" id="KW-0472">Membrane</keyword>
<dbReference type="InterPro" id="IPR020846">
    <property type="entry name" value="MFS_dom"/>
</dbReference>
<dbReference type="PROSITE" id="PS50850">
    <property type="entry name" value="MFS"/>
    <property type="match status" value="1"/>
</dbReference>
<keyword evidence="3 6" id="KW-0812">Transmembrane</keyword>
<dbReference type="Proteomes" id="UP001549749">
    <property type="component" value="Unassembled WGS sequence"/>
</dbReference>
<feature type="transmembrane region" description="Helical" evidence="6">
    <location>
        <begin position="332"/>
        <end position="353"/>
    </location>
</feature>
<feature type="transmembrane region" description="Helical" evidence="6">
    <location>
        <begin position="308"/>
        <end position="326"/>
    </location>
</feature>
<dbReference type="InterPro" id="IPR011701">
    <property type="entry name" value="MFS"/>
</dbReference>